<dbReference type="InterPro" id="IPR020846">
    <property type="entry name" value="MFS_dom"/>
</dbReference>
<dbReference type="InterPro" id="IPR005828">
    <property type="entry name" value="MFS_sugar_transport-like"/>
</dbReference>
<dbReference type="SUPFAM" id="SSF103473">
    <property type="entry name" value="MFS general substrate transporter"/>
    <property type="match status" value="1"/>
</dbReference>
<dbReference type="FunFam" id="1.20.1250.20:FF:000340">
    <property type="entry name" value="MFS transporter, SHS family, lactate transporter"/>
    <property type="match status" value="1"/>
</dbReference>
<keyword evidence="6" id="KW-1185">Reference proteome</keyword>
<evidence type="ECO:0000313" key="5">
    <source>
        <dbReference type="EMBL" id="GFF18272.1"/>
    </source>
</evidence>
<dbReference type="PROSITE" id="PS50850">
    <property type="entry name" value="MFS"/>
    <property type="match status" value="1"/>
</dbReference>
<dbReference type="Proteomes" id="UP000452235">
    <property type="component" value="Unassembled WGS sequence"/>
</dbReference>
<sequence length="527" mass="58196">MRNHMALGWFYSPSQIGRYIITRVTSLKPPRHKIRNPVAVLRELTSHQWLMFLAGFLGWTWDAFDFFTVSMTVTEIAADFNESVTSITWGITITLMLRSVGALISGIFADQYGRKWPMIVCLGLFIVLELASGFCNTLSQFLGVRALYGIAMGGLFGPAAATALEDLPHDARGLLSGCFEMGYAVGYLLAAAFYRALVPTTSHGWRSLFWFGAGPPVLLIAFRWYLPETNYFRVMVAEREARARSEGPSSSAPPTRLATFKAWLRESGSALKENWFLFVYLVVLMTGFNSVSHGSQDLYPTFLKDQVGLDASDTTIVTVVGQIGAFIGANFFGYISTFFGRRLTMMGTCLIGGALVPAYIFPRDMRLVATVFWEQFCVGGVWGPIPIHLMEVNPPVMRALLVGLMYQLGNLGSSASATIQSIIGERFPLPPSAAGKKRYDYGKVMGIFLGSVWAFILFFLFWGPEMSPEERAAEAEEADRLEKLRLDGADMATIGRQKVLKGEEVGGRVDDGDIPDVEKASTKHLGE</sequence>
<proteinExistence type="predicted"/>
<dbReference type="VEuPathDB" id="FungiDB:ATEG_06465"/>
<dbReference type="AlphaFoldDB" id="A0A5M3Z794"/>
<keyword evidence="3" id="KW-1133">Transmembrane helix</keyword>
<dbReference type="GO" id="GO:0015355">
    <property type="term" value="F:secondary active monocarboxylate transmembrane transporter activity"/>
    <property type="evidence" value="ECO:0007669"/>
    <property type="project" value="TreeGrafter"/>
</dbReference>
<dbReference type="InterPro" id="IPR036259">
    <property type="entry name" value="MFS_trans_sf"/>
</dbReference>
<dbReference type="Pfam" id="PF00083">
    <property type="entry name" value="Sugar_tr"/>
    <property type="match status" value="1"/>
</dbReference>
<organism evidence="5 6">
    <name type="scientific">Aspergillus terreus</name>
    <dbReference type="NCBI Taxonomy" id="33178"/>
    <lineage>
        <taxon>Eukaryota</taxon>
        <taxon>Fungi</taxon>
        <taxon>Dikarya</taxon>
        <taxon>Ascomycota</taxon>
        <taxon>Pezizomycotina</taxon>
        <taxon>Eurotiomycetes</taxon>
        <taxon>Eurotiomycetidae</taxon>
        <taxon>Eurotiales</taxon>
        <taxon>Aspergillaceae</taxon>
        <taxon>Aspergillus</taxon>
        <taxon>Aspergillus subgen. Circumdati</taxon>
    </lineage>
</organism>
<dbReference type="PANTHER" id="PTHR23508">
    <property type="entry name" value="CARBOXYLIC ACID TRANSPORTER PROTEIN HOMOLOG"/>
    <property type="match status" value="1"/>
</dbReference>
<dbReference type="GO" id="GO:0005886">
    <property type="term" value="C:plasma membrane"/>
    <property type="evidence" value="ECO:0007669"/>
    <property type="project" value="TreeGrafter"/>
</dbReference>
<comment type="caution">
    <text evidence="5">The sequence shown here is derived from an EMBL/GenBank/DDBJ whole genome shotgun (WGS) entry which is preliminary data.</text>
</comment>
<evidence type="ECO:0000256" key="1">
    <source>
        <dbReference type="ARBA" id="ARBA00004141"/>
    </source>
</evidence>
<accession>A0A5M3Z794</accession>
<protein>
    <submittedName>
        <fullName evidence="5">Carboxylic acid transporter</fullName>
    </submittedName>
</protein>
<dbReference type="Gene3D" id="1.20.1250.20">
    <property type="entry name" value="MFS general substrate transporter like domains"/>
    <property type="match status" value="2"/>
</dbReference>
<reference evidence="5 6" key="1">
    <citation type="submission" date="2020-01" db="EMBL/GenBank/DDBJ databases">
        <title>Aspergillus terreus IFO 6365 whole genome shotgun sequence.</title>
        <authorList>
            <person name="Kanamasa S."/>
            <person name="Takahashi H."/>
        </authorList>
    </citation>
    <scope>NUCLEOTIDE SEQUENCE [LARGE SCALE GENOMIC DNA]</scope>
    <source>
        <strain evidence="5 6">IFO 6365</strain>
    </source>
</reference>
<gene>
    <name evidence="5" type="ORF">ATEIFO6365_0008021600</name>
</gene>
<evidence type="ECO:0000256" key="2">
    <source>
        <dbReference type="ARBA" id="ARBA00022692"/>
    </source>
</evidence>
<dbReference type="PANTHER" id="PTHR23508:SF10">
    <property type="entry name" value="CARBOXYLIC ACID TRANSPORTER PROTEIN HOMOLOG"/>
    <property type="match status" value="1"/>
</dbReference>
<keyword evidence="4" id="KW-0472">Membrane</keyword>
<dbReference type="OrthoDB" id="5296287at2759"/>
<evidence type="ECO:0000256" key="3">
    <source>
        <dbReference type="ARBA" id="ARBA00022989"/>
    </source>
</evidence>
<dbReference type="GO" id="GO:0035879">
    <property type="term" value="P:plasma membrane lactate transport"/>
    <property type="evidence" value="ECO:0007669"/>
    <property type="project" value="TreeGrafter"/>
</dbReference>
<dbReference type="CDD" id="cd17316">
    <property type="entry name" value="MFS_SV2_like"/>
    <property type="match status" value="1"/>
</dbReference>
<evidence type="ECO:0000256" key="4">
    <source>
        <dbReference type="ARBA" id="ARBA00023136"/>
    </source>
</evidence>
<comment type="subcellular location">
    <subcellularLocation>
        <location evidence="1">Membrane</location>
        <topology evidence="1">Multi-pass membrane protein</topology>
    </subcellularLocation>
</comment>
<keyword evidence="2" id="KW-0812">Transmembrane</keyword>
<dbReference type="EMBL" id="BLJY01000008">
    <property type="protein sequence ID" value="GFF18272.1"/>
    <property type="molecule type" value="Genomic_DNA"/>
</dbReference>
<evidence type="ECO:0000313" key="6">
    <source>
        <dbReference type="Proteomes" id="UP000452235"/>
    </source>
</evidence>
<name>A0A5M3Z794_ASPTE</name>